<reference evidence="1" key="1">
    <citation type="submission" date="2022-12" db="EMBL/GenBank/DDBJ databases">
        <authorList>
            <person name="Ruckert C."/>
            <person name="Busche T."/>
            <person name="Kalinowski J."/>
            <person name="Wittmann C."/>
        </authorList>
    </citation>
    <scope>NUCLEOTIDE SEQUENCE</scope>
    <source>
        <strain evidence="1">DSM 40467</strain>
    </source>
</reference>
<evidence type="ECO:0000313" key="1">
    <source>
        <dbReference type="EMBL" id="WAZ20212.1"/>
    </source>
</evidence>
<sequence>MPDRHVSVTLTFRTDAPPSALAMAVGAAITNHVPDALTSIVWHGFDLDEEETPNA</sequence>
<gene>
    <name evidence="1" type="ORF">STRCI_001313</name>
</gene>
<name>A0ABY7KAQ5_9ACTN</name>
<proteinExistence type="predicted"/>
<organism evidence="1 2">
    <name type="scientific">Streptomyces cinnabarinus</name>
    <dbReference type="NCBI Taxonomy" id="67287"/>
    <lineage>
        <taxon>Bacteria</taxon>
        <taxon>Bacillati</taxon>
        <taxon>Actinomycetota</taxon>
        <taxon>Actinomycetes</taxon>
        <taxon>Kitasatosporales</taxon>
        <taxon>Streptomycetaceae</taxon>
        <taxon>Streptomyces</taxon>
    </lineage>
</organism>
<dbReference type="RefSeq" id="WP_269657900.1">
    <property type="nucleotide sequence ID" value="NZ_CP114413.1"/>
</dbReference>
<evidence type="ECO:0000313" key="2">
    <source>
        <dbReference type="Proteomes" id="UP001164439"/>
    </source>
</evidence>
<keyword evidence="2" id="KW-1185">Reference proteome</keyword>
<protein>
    <submittedName>
        <fullName evidence="1">Uncharacterized protein</fullName>
    </submittedName>
</protein>
<dbReference type="Proteomes" id="UP001164439">
    <property type="component" value="Chromosome"/>
</dbReference>
<accession>A0ABY7KAQ5</accession>
<dbReference type="EMBL" id="CP114413">
    <property type="protein sequence ID" value="WAZ20212.1"/>
    <property type="molecule type" value="Genomic_DNA"/>
</dbReference>